<dbReference type="Proteomes" id="UP001056120">
    <property type="component" value="Linkage Group LG25"/>
</dbReference>
<evidence type="ECO:0000313" key="1">
    <source>
        <dbReference type="EMBL" id="KAI3705638.1"/>
    </source>
</evidence>
<accession>A0ACB9A767</accession>
<reference evidence="1 2" key="2">
    <citation type="journal article" date="2022" name="Mol. Ecol. Resour.">
        <title>The genomes of chicory, endive, great burdock and yacon provide insights into Asteraceae paleo-polyploidization history and plant inulin production.</title>
        <authorList>
            <person name="Fan W."/>
            <person name="Wang S."/>
            <person name="Wang H."/>
            <person name="Wang A."/>
            <person name="Jiang F."/>
            <person name="Liu H."/>
            <person name="Zhao H."/>
            <person name="Xu D."/>
            <person name="Zhang Y."/>
        </authorList>
    </citation>
    <scope>NUCLEOTIDE SEQUENCE [LARGE SCALE GENOMIC DNA]</scope>
    <source>
        <strain evidence="2">cv. Yunnan</strain>
        <tissue evidence="1">Leaves</tissue>
    </source>
</reference>
<dbReference type="EMBL" id="CM042042">
    <property type="protein sequence ID" value="KAI3705638.1"/>
    <property type="molecule type" value="Genomic_DNA"/>
</dbReference>
<keyword evidence="2" id="KW-1185">Reference proteome</keyword>
<sequence>MKTSTAHDYNPPGANNPNGSDSVAKDRSVLSANGITHVLNCVGFACPEYFKKDLVYKTLWLRDTPTEDITTFVVHVPSNIFVWIGKNCALLMSESAFLAASQVIRYERAIGQVLRVSEGEEPSEFWGAVLSEKDVGRGLVERRVVDYDLDFEIFDRAVKGGVVPPLAIMSNSHEMCLPARQSGWGRLRRKFANGVMKELMDHEETYEDDYAYESSESRAFCVKRFKKVY</sequence>
<gene>
    <name evidence="1" type="ORF">L1987_75877</name>
</gene>
<protein>
    <submittedName>
        <fullName evidence="1">Uncharacterized protein</fullName>
    </submittedName>
</protein>
<reference evidence="2" key="1">
    <citation type="journal article" date="2022" name="Mol. Ecol. Resour.">
        <title>The genomes of chicory, endive, great burdock and yacon provide insights into Asteraceae palaeo-polyploidization history and plant inulin production.</title>
        <authorList>
            <person name="Fan W."/>
            <person name="Wang S."/>
            <person name="Wang H."/>
            <person name="Wang A."/>
            <person name="Jiang F."/>
            <person name="Liu H."/>
            <person name="Zhao H."/>
            <person name="Xu D."/>
            <person name="Zhang Y."/>
        </authorList>
    </citation>
    <scope>NUCLEOTIDE SEQUENCE [LARGE SCALE GENOMIC DNA]</scope>
    <source>
        <strain evidence="2">cv. Yunnan</strain>
    </source>
</reference>
<name>A0ACB9A767_9ASTR</name>
<organism evidence="1 2">
    <name type="scientific">Smallanthus sonchifolius</name>
    <dbReference type="NCBI Taxonomy" id="185202"/>
    <lineage>
        <taxon>Eukaryota</taxon>
        <taxon>Viridiplantae</taxon>
        <taxon>Streptophyta</taxon>
        <taxon>Embryophyta</taxon>
        <taxon>Tracheophyta</taxon>
        <taxon>Spermatophyta</taxon>
        <taxon>Magnoliopsida</taxon>
        <taxon>eudicotyledons</taxon>
        <taxon>Gunneridae</taxon>
        <taxon>Pentapetalae</taxon>
        <taxon>asterids</taxon>
        <taxon>campanulids</taxon>
        <taxon>Asterales</taxon>
        <taxon>Asteraceae</taxon>
        <taxon>Asteroideae</taxon>
        <taxon>Heliantheae alliance</taxon>
        <taxon>Millerieae</taxon>
        <taxon>Smallanthus</taxon>
    </lineage>
</organism>
<evidence type="ECO:0000313" key="2">
    <source>
        <dbReference type="Proteomes" id="UP001056120"/>
    </source>
</evidence>
<comment type="caution">
    <text evidence="1">The sequence shown here is derived from an EMBL/GenBank/DDBJ whole genome shotgun (WGS) entry which is preliminary data.</text>
</comment>
<proteinExistence type="predicted"/>